<gene>
    <name evidence="3" type="ORF">ENT17_01745</name>
</gene>
<evidence type="ECO:0000313" key="3">
    <source>
        <dbReference type="EMBL" id="HGS86322.1"/>
    </source>
</evidence>
<evidence type="ECO:0000259" key="2">
    <source>
        <dbReference type="PROSITE" id="PS51102"/>
    </source>
</evidence>
<sequence length="128" mass="13974">MSEEKKYRKVRIKKGPKGWGGPLIIEPKPGRDLIYSVTGGGIHPLAQHIADLTGGKPFDGFKSKADFNQIAVAVIDCGGTARVGVYPMKKVPTVDIYPTSPSGPLMRFITEEYFVSGVRPEDVELIDE</sequence>
<dbReference type="InterPro" id="IPR004702">
    <property type="entry name" value="PTS_sorb_EIIBC"/>
</dbReference>
<dbReference type="Pfam" id="PF03612">
    <property type="entry name" value="EIIBC-GUT_N"/>
    <property type="match status" value="1"/>
</dbReference>
<proteinExistence type="predicted"/>
<evidence type="ECO:0000256" key="1">
    <source>
        <dbReference type="PROSITE-ProRule" id="PRU00425"/>
    </source>
</evidence>
<feature type="modified residue" description="Phosphocysteine; by EIIA" evidence="1">
    <location>
        <position position="77"/>
    </location>
</feature>
<dbReference type="GO" id="GO:0008982">
    <property type="term" value="F:protein-N(PI)-phosphohistidine-sugar phosphotransferase activity"/>
    <property type="evidence" value="ECO:0007669"/>
    <property type="project" value="InterPro"/>
</dbReference>
<accession>A0A7C4KY31</accession>
<dbReference type="AlphaFoldDB" id="A0A7C4KY31"/>
<dbReference type="InterPro" id="IPR011618">
    <property type="entry name" value="PTS_EIIBC_GUT_N"/>
</dbReference>
<name>A0A7C4KY31_9CHLR</name>
<comment type="caution">
    <text evidence="3">The sequence shown here is derived from an EMBL/GenBank/DDBJ whole genome shotgun (WGS) entry which is preliminary data.</text>
</comment>
<feature type="domain" description="PTS EIIB type-5" evidence="2">
    <location>
        <begin position="6"/>
        <end position="128"/>
    </location>
</feature>
<dbReference type="EMBL" id="DSXR01000022">
    <property type="protein sequence ID" value="HGS86322.1"/>
    <property type="molecule type" value="Genomic_DNA"/>
</dbReference>
<reference evidence="3" key="1">
    <citation type="journal article" date="2020" name="mSystems">
        <title>Genome- and Community-Level Interaction Insights into Carbon Utilization and Element Cycling Functions of Hydrothermarchaeota in Hydrothermal Sediment.</title>
        <authorList>
            <person name="Zhou Z."/>
            <person name="Liu Y."/>
            <person name="Xu W."/>
            <person name="Pan J."/>
            <person name="Luo Z.H."/>
            <person name="Li M."/>
        </authorList>
    </citation>
    <scope>NUCLEOTIDE SEQUENCE [LARGE SCALE GENOMIC DNA]</scope>
    <source>
        <strain evidence="3">SpSt-556</strain>
    </source>
</reference>
<protein>
    <submittedName>
        <fullName evidence="3">PTS sorbitol transporter</fullName>
    </submittedName>
</protein>
<dbReference type="GO" id="GO:0009401">
    <property type="term" value="P:phosphoenolpyruvate-dependent sugar phosphotransferase system"/>
    <property type="evidence" value="ECO:0007669"/>
    <property type="project" value="InterPro"/>
</dbReference>
<dbReference type="PANTHER" id="PTHR39427:SF1">
    <property type="entry name" value="PTS SYSTEM GLUCITOL_SORBITOL-SPECIFIC EIIB COMPONENT"/>
    <property type="match status" value="1"/>
</dbReference>
<organism evidence="3">
    <name type="scientific">Bellilinea caldifistulae</name>
    <dbReference type="NCBI Taxonomy" id="360411"/>
    <lineage>
        <taxon>Bacteria</taxon>
        <taxon>Bacillati</taxon>
        <taxon>Chloroflexota</taxon>
        <taxon>Anaerolineae</taxon>
        <taxon>Anaerolineales</taxon>
        <taxon>Anaerolineaceae</taxon>
        <taxon>Bellilinea</taxon>
    </lineage>
</organism>
<dbReference type="GO" id="GO:0005886">
    <property type="term" value="C:plasma membrane"/>
    <property type="evidence" value="ECO:0007669"/>
    <property type="project" value="TreeGrafter"/>
</dbReference>
<dbReference type="PROSITE" id="PS51102">
    <property type="entry name" value="PTS_EIIB_TYPE_5"/>
    <property type="match status" value="1"/>
</dbReference>
<dbReference type="PANTHER" id="PTHR39427">
    <property type="match status" value="1"/>
</dbReference>